<dbReference type="Proteomes" id="UP000463857">
    <property type="component" value="Chromosome"/>
</dbReference>
<dbReference type="InterPro" id="IPR016162">
    <property type="entry name" value="Ald_DH_N"/>
</dbReference>
<dbReference type="Pfam" id="PF05893">
    <property type="entry name" value="LuxC"/>
    <property type="match status" value="1"/>
</dbReference>
<dbReference type="RefSeq" id="WP_159545445.1">
    <property type="nucleotide sequence ID" value="NZ_CP047156.1"/>
</dbReference>
<dbReference type="GO" id="GO:0050062">
    <property type="term" value="F:long-chain-fatty-acyl-CoA reductase activity"/>
    <property type="evidence" value="ECO:0007669"/>
    <property type="project" value="UniProtKB-EC"/>
</dbReference>
<keyword evidence="6" id="KW-0560">Oxidoreductase</keyword>
<accession>A0A7L4YN40</accession>
<evidence type="ECO:0000256" key="6">
    <source>
        <dbReference type="ARBA" id="ARBA00023002"/>
    </source>
</evidence>
<comment type="function">
    <text evidence="1">LuxC is the fatty acid reductase enzyme responsible for synthesis of the aldehyde substrate for the luminescent reaction catalyzed by luciferase.</text>
</comment>
<dbReference type="UniPathway" id="UPA00569"/>
<protein>
    <recommendedName>
        <fullName evidence="4">long-chain-fatty-acyl-CoA reductase</fullName>
        <ecNumber evidence="4">1.2.1.50</ecNumber>
    </recommendedName>
</protein>
<reference evidence="9 10" key="1">
    <citation type="journal article" date="2018" name="Int. J. Syst. Evol. Microbiol.">
        <title>Epidermidibacterium keratini gen. nov., sp. nov., a member of the family Sporichthyaceae, isolated from keratin epidermis.</title>
        <authorList>
            <person name="Lee D.G."/>
            <person name="Trujillo M.E."/>
            <person name="Kang S."/>
            <person name="Nam J.J."/>
            <person name="Kim Y.J."/>
        </authorList>
    </citation>
    <scope>NUCLEOTIDE SEQUENCE [LARGE SCALE GENOMIC DNA]</scope>
    <source>
        <strain evidence="9 10">EPI-7</strain>
    </source>
</reference>
<evidence type="ECO:0000256" key="3">
    <source>
        <dbReference type="ARBA" id="ARBA00010915"/>
    </source>
</evidence>
<comment type="catalytic activity">
    <reaction evidence="8">
        <text>a long-chain fatty aldehyde + NADP(+) + CoA = a long-chain fatty acyl-CoA + NADPH + H(+)</text>
        <dbReference type="Rhea" id="RHEA:15437"/>
        <dbReference type="ChEBI" id="CHEBI:15378"/>
        <dbReference type="ChEBI" id="CHEBI:17176"/>
        <dbReference type="ChEBI" id="CHEBI:57287"/>
        <dbReference type="ChEBI" id="CHEBI:57783"/>
        <dbReference type="ChEBI" id="CHEBI:58349"/>
        <dbReference type="ChEBI" id="CHEBI:83139"/>
        <dbReference type="EC" id="1.2.1.50"/>
    </reaction>
</comment>
<proteinExistence type="inferred from homology"/>
<evidence type="ECO:0000256" key="8">
    <source>
        <dbReference type="ARBA" id="ARBA00049412"/>
    </source>
</evidence>
<dbReference type="InParanoid" id="A0A7L4YN40"/>
<dbReference type="KEGG" id="eke:EK0264_10645"/>
<comment type="similarity">
    <text evidence="3">Belongs to the LuxC family.</text>
</comment>
<comment type="pathway">
    <text evidence="2">Lipid metabolism; fatty acid reduction for biolumincescence.</text>
</comment>
<evidence type="ECO:0000256" key="5">
    <source>
        <dbReference type="ARBA" id="ARBA00022857"/>
    </source>
</evidence>
<dbReference type="AlphaFoldDB" id="A0A7L4YN40"/>
<dbReference type="OrthoDB" id="580775at2"/>
<evidence type="ECO:0000313" key="10">
    <source>
        <dbReference type="Proteomes" id="UP000463857"/>
    </source>
</evidence>
<dbReference type="GO" id="GO:0003995">
    <property type="term" value="F:acyl-CoA dehydrogenase activity"/>
    <property type="evidence" value="ECO:0007669"/>
    <property type="project" value="InterPro"/>
</dbReference>
<keyword evidence="10" id="KW-1185">Reference proteome</keyword>
<dbReference type="Gene3D" id="3.40.605.10">
    <property type="entry name" value="Aldehyde Dehydrogenase, Chain A, domain 1"/>
    <property type="match status" value="1"/>
</dbReference>
<dbReference type="InterPro" id="IPR008670">
    <property type="entry name" value="CoA_reduct_LuxC"/>
</dbReference>
<dbReference type="SUPFAM" id="SSF53720">
    <property type="entry name" value="ALDH-like"/>
    <property type="match status" value="1"/>
</dbReference>
<dbReference type="InterPro" id="IPR016161">
    <property type="entry name" value="Ald_DH/histidinol_DH"/>
</dbReference>
<dbReference type="EC" id="1.2.1.50" evidence="4"/>
<evidence type="ECO:0000256" key="2">
    <source>
        <dbReference type="ARBA" id="ARBA00004908"/>
    </source>
</evidence>
<evidence type="ECO:0000313" key="9">
    <source>
        <dbReference type="EMBL" id="QHC00701.1"/>
    </source>
</evidence>
<keyword evidence="7" id="KW-0455">Luminescence</keyword>
<gene>
    <name evidence="9" type="ORF">EK0264_10645</name>
</gene>
<sequence>MIRQLLPEAREVDPAELVAELNSHPTARPFSDEVVDFTVALSRRLSKVGRGMPETEALAFWMRKAEVRRLADSYASLGSDSTLLRPRGTVLHVPPANVDTLFVYSWLLATLTGNRNVVRLSERATDQANLIIGAIGEVIGGFPSVRDTTAMVTYGHEETVTAALSAGSDVRIIWGGDGTVNAVRRVPLPPHATELTFPDRFSMAAVDTAAYAALGDSERDRLATHFFNDAYWFDQMGCSSPRLVVWAGEREAAAELTADFARRVEQVIASKSYSVDTATAVAKMLQSYRSMIDVDVTSYSHDVNELTVLGVKEFPDVRGEFSGGGLFYFQTVDDLLEIAPNIERRDQTLSQFGFSAAKLGELGATLNGRGIDRIVPFGAALNFNRFWDGYDLLQEFSRRVTIDASAPQLA</sequence>
<organism evidence="9 10">
    <name type="scientific">Epidermidibacterium keratini</name>
    <dbReference type="NCBI Taxonomy" id="1891644"/>
    <lineage>
        <taxon>Bacteria</taxon>
        <taxon>Bacillati</taxon>
        <taxon>Actinomycetota</taxon>
        <taxon>Actinomycetes</taxon>
        <taxon>Sporichthyales</taxon>
        <taxon>Sporichthyaceae</taxon>
        <taxon>Epidermidibacterium</taxon>
    </lineage>
</organism>
<keyword evidence="5" id="KW-0521">NADP</keyword>
<dbReference type="EMBL" id="CP047156">
    <property type="protein sequence ID" value="QHC00701.1"/>
    <property type="molecule type" value="Genomic_DNA"/>
</dbReference>
<name>A0A7L4YN40_9ACTN</name>
<evidence type="ECO:0000256" key="1">
    <source>
        <dbReference type="ARBA" id="ARBA00003277"/>
    </source>
</evidence>
<evidence type="ECO:0000256" key="4">
    <source>
        <dbReference type="ARBA" id="ARBA00013020"/>
    </source>
</evidence>
<evidence type="ECO:0000256" key="7">
    <source>
        <dbReference type="ARBA" id="ARBA00023223"/>
    </source>
</evidence>
<dbReference type="GO" id="GO:0008218">
    <property type="term" value="P:bioluminescence"/>
    <property type="evidence" value="ECO:0007669"/>
    <property type="project" value="UniProtKB-KW"/>
</dbReference>